<dbReference type="AlphaFoldDB" id="A0A6C0D8Q6"/>
<evidence type="ECO:0000313" key="2">
    <source>
        <dbReference type="EMBL" id="QHT12897.1"/>
    </source>
</evidence>
<sequence>MSEEIIKLCGIVLIIAFIIYLVTSWLNIQMNVVEGLTNPTTLTGNTTSGIGASATNYSTSLQNIVTKLHSDVLLLNNAEYKKEYENIILNMDDYIDGLMLKTVLSININSENASDNIDKFKTLNDLNAAKTSLNNVIKYVDS</sequence>
<keyword evidence="1" id="KW-0472">Membrane</keyword>
<name>A0A6C0D8Q6_9ZZZZ</name>
<reference evidence="2" key="1">
    <citation type="journal article" date="2020" name="Nature">
        <title>Giant virus diversity and host interactions through global metagenomics.</title>
        <authorList>
            <person name="Schulz F."/>
            <person name="Roux S."/>
            <person name="Paez-Espino D."/>
            <person name="Jungbluth S."/>
            <person name="Walsh D.A."/>
            <person name="Denef V.J."/>
            <person name="McMahon K.D."/>
            <person name="Konstantinidis K.T."/>
            <person name="Eloe-Fadrosh E.A."/>
            <person name="Kyrpides N.C."/>
            <person name="Woyke T."/>
        </authorList>
    </citation>
    <scope>NUCLEOTIDE SEQUENCE</scope>
    <source>
        <strain evidence="2">GVMAG-M-3300023174-130</strain>
    </source>
</reference>
<protein>
    <submittedName>
        <fullName evidence="2">Uncharacterized protein</fullName>
    </submittedName>
</protein>
<evidence type="ECO:0000256" key="1">
    <source>
        <dbReference type="SAM" id="Phobius"/>
    </source>
</evidence>
<proteinExistence type="predicted"/>
<dbReference type="EMBL" id="MN739552">
    <property type="protein sequence ID" value="QHT12897.1"/>
    <property type="molecule type" value="Genomic_DNA"/>
</dbReference>
<organism evidence="2">
    <name type="scientific">viral metagenome</name>
    <dbReference type="NCBI Taxonomy" id="1070528"/>
    <lineage>
        <taxon>unclassified sequences</taxon>
        <taxon>metagenomes</taxon>
        <taxon>organismal metagenomes</taxon>
    </lineage>
</organism>
<feature type="transmembrane region" description="Helical" evidence="1">
    <location>
        <begin position="5"/>
        <end position="26"/>
    </location>
</feature>
<keyword evidence="1" id="KW-1133">Transmembrane helix</keyword>
<keyword evidence="1" id="KW-0812">Transmembrane</keyword>
<accession>A0A6C0D8Q6</accession>